<keyword evidence="4" id="KW-1185">Reference proteome</keyword>
<feature type="region of interest" description="Disordered" evidence="1">
    <location>
        <begin position="152"/>
        <end position="179"/>
    </location>
</feature>
<feature type="compositionally biased region" description="Low complexity" evidence="1">
    <location>
        <begin position="158"/>
        <end position="179"/>
    </location>
</feature>
<evidence type="ECO:0000256" key="2">
    <source>
        <dbReference type="SAM" id="Phobius"/>
    </source>
</evidence>
<dbReference type="EMBL" id="FOLM01000012">
    <property type="protein sequence ID" value="SFD27643.1"/>
    <property type="molecule type" value="Genomic_DNA"/>
</dbReference>
<dbReference type="Proteomes" id="UP000199207">
    <property type="component" value="Unassembled WGS sequence"/>
</dbReference>
<protein>
    <submittedName>
        <fullName evidence="3">Putative Holin-X, holin superfamily III</fullName>
    </submittedName>
</protein>
<organism evidence="3 4">
    <name type="scientific">Streptomyces aidingensis</name>
    <dbReference type="NCBI Taxonomy" id="910347"/>
    <lineage>
        <taxon>Bacteria</taxon>
        <taxon>Bacillati</taxon>
        <taxon>Actinomycetota</taxon>
        <taxon>Actinomycetes</taxon>
        <taxon>Kitasatosporales</taxon>
        <taxon>Streptomycetaceae</taxon>
        <taxon>Streptomyces</taxon>
    </lineage>
</organism>
<evidence type="ECO:0000313" key="3">
    <source>
        <dbReference type="EMBL" id="SFD27643.1"/>
    </source>
</evidence>
<name>A0A1I1R7W3_9ACTN</name>
<feature type="region of interest" description="Disordered" evidence="1">
    <location>
        <begin position="1"/>
        <end position="33"/>
    </location>
</feature>
<gene>
    <name evidence="3" type="ORF">SAMN05421773_112108</name>
</gene>
<reference evidence="3 4" key="1">
    <citation type="submission" date="2016-10" db="EMBL/GenBank/DDBJ databases">
        <authorList>
            <person name="de Groot N.N."/>
        </authorList>
    </citation>
    <scope>NUCLEOTIDE SEQUENCE [LARGE SCALE GENOMIC DNA]</scope>
    <source>
        <strain evidence="3 4">CGMCC 4.5739</strain>
    </source>
</reference>
<feature type="transmembrane region" description="Helical" evidence="2">
    <location>
        <begin position="74"/>
        <end position="99"/>
    </location>
</feature>
<evidence type="ECO:0000256" key="1">
    <source>
        <dbReference type="SAM" id="MobiDB-lite"/>
    </source>
</evidence>
<dbReference type="Pfam" id="PF07332">
    <property type="entry name" value="Phage_holin_3_6"/>
    <property type="match status" value="1"/>
</dbReference>
<feature type="transmembrane region" description="Helical" evidence="2">
    <location>
        <begin position="105"/>
        <end position="127"/>
    </location>
</feature>
<dbReference type="InterPro" id="IPR009937">
    <property type="entry name" value="Phage_holin_3_6"/>
</dbReference>
<keyword evidence="2" id="KW-1133">Transmembrane helix</keyword>
<proteinExistence type="predicted"/>
<sequence length="179" mass="18921">MGIFSTVAAPRTRTRRTEHMATPHPTEGAGPGGEPPLGELVSEIVTDVQTLLRQEMELAKAEIREEGRRAGKAAGMFGGAGFAGYMVAVLGSFTAVFALDNVLGLAWSALIVTGAWAVIGAVLFVLGRIGMRSFSPKPRKTLDSLKEDARWARHPIGSRPTSMRHSTSSTTTSTVSPSG</sequence>
<evidence type="ECO:0000313" key="4">
    <source>
        <dbReference type="Proteomes" id="UP000199207"/>
    </source>
</evidence>
<keyword evidence="2" id="KW-0472">Membrane</keyword>
<dbReference type="STRING" id="910347.SAMN05421773_112108"/>
<dbReference type="AlphaFoldDB" id="A0A1I1R7W3"/>
<keyword evidence="2" id="KW-0812">Transmembrane</keyword>
<accession>A0A1I1R7W3</accession>